<evidence type="ECO:0000313" key="2">
    <source>
        <dbReference type="EMBL" id="MPL79846.1"/>
    </source>
</evidence>
<dbReference type="InterPro" id="IPR029024">
    <property type="entry name" value="TerB-like"/>
</dbReference>
<dbReference type="InterPro" id="IPR050817">
    <property type="entry name" value="DjlA_DnaK_co-chaperone"/>
</dbReference>
<dbReference type="Pfam" id="PF00226">
    <property type="entry name" value="DnaJ"/>
    <property type="match status" value="1"/>
</dbReference>
<reference evidence="2" key="1">
    <citation type="submission" date="2019-08" db="EMBL/GenBank/DDBJ databases">
        <authorList>
            <person name="Kucharzyk K."/>
            <person name="Murdoch R.W."/>
            <person name="Higgins S."/>
            <person name="Loffler F."/>
        </authorList>
    </citation>
    <scope>NUCLEOTIDE SEQUENCE</scope>
</reference>
<sequence length="244" mass="26663">MGYGKWITGALGWALGGPIGGILGFAVGSIFDKGEVVTEGGRGRRVYSGVEQRNSFLVSLLVLSSAIMNADKRVLKSELDYVKRFIAENFGEDAASEAALLLRDLLKQEVNIESVCAQIRINTNAATRLQLLHYLTGIARADGDVCSDEIAVLKRISAALSIPLQDSESVFAMFDKGIDAAYQILEVDKNATDDEIKRAYKKMAVKHHPDKVSSLGPDVQRAAEEKFKKISVAYEKIKKERGIV</sequence>
<dbReference type="PANTHER" id="PTHR24074">
    <property type="entry name" value="CO-CHAPERONE PROTEIN DJLA"/>
    <property type="match status" value="1"/>
</dbReference>
<dbReference type="SMART" id="SM00271">
    <property type="entry name" value="DnaJ"/>
    <property type="match status" value="1"/>
</dbReference>
<dbReference type="Gene3D" id="1.10.3680.10">
    <property type="entry name" value="TerB-like"/>
    <property type="match status" value="1"/>
</dbReference>
<dbReference type="PRINTS" id="PR00625">
    <property type="entry name" value="JDOMAIN"/>
</dbReference>
<dbReference type="AlphaFoldDB" id="A0A644ULB1"/>
<dbReference type="EMBL" id="VSSQ01000131">
    <property type="protein sequence ID" value="MPL79846.1"/>
    <property type="molecule type" value="Genomic_DNA"/>
</dbReference>
<dbReference type="PROSITE" id="PS50076">
    <property type="entry name" value="DNAJ_2"/>
    <property type="match status" value="1"/>
</dbReference>
<dbReference type="InterPro" id="IPR036869">
    <property type="entry name" value="J_dom_sf"/>
</dbReference>
<dbReference type="InterPro" id="IPR001623">
    <property type="entry name" value="DnaJ_domain"/>
</dbReference>
<proteinExistence type="predicted"/>
<protein>
    <submittedName>
        <fullName evidence="2">Co-chaperone protein DjlA</fullName>
    </submittedName>
</protein>
<dbReference type="InterPro" id="IPR007791">
    <property type="entry name" value="DjlA_N"/>
</dbReference>
<gene>
    <name evidence="2" type="primary">djlA_4</name>
    <name evidence="2" type="ORF">SDC9_25733</name>
</gene>
<organism evidence="2">
    <name type="scientific">bioreactor metagenome</name>
    <dbReference type="NCBI Taxonomy" id="1076179"/>
    <lineage>
        <taxon>unclassified sequences</taxon>
        <taxon>metagenomes</taxon>
        <taxon>ecological metagenomes</taxon>
    </lineage>
</organism>
<accession>A0A644ULB1</accession>
<dbReference type="Gene3D" id="1.10.287.110">
    <property type="entry name" value="DnaJ domain"/>
    <property type="match status" value="1"/>
</dbReference>
<dbReference type="SUPFAM" id="SSF46565">
    <property type="entry name" value="Chaperone J-domain"/>
    <property type="match status" value="1"/>
</dbReference>
<name>A0A644ULB1_9ZZZZ</name>
<dbReference type="Pfam" id="PF05099">
    <property type="entry name" value="TerB"/>
    <property type="match status" value="1"/>
</dbReference>
<evidence type="ECO:0000259" key="1">
    <source>
        <dbReference type="PROSITE" id="PS50076"/>
    </source>
</evidence>
<dbReference type="CDD" id="cd06257">
    <property type="entry name" value="DnaJ"/>
    <property type="match status" value="1"/>
</dbReference>
<feature type="domain" description="J" evidence="1">
    <location>
        <begin position="180"/>
        <end position="242"/>
    </location>
</feature>
<comment type="caution">
    <text evidence="2">The sequence shown here is derived from an EMBL/GenBank/DDBJ whole genome shotgun (WGS) entry which is preliminary data.</text>
</comment>